<sequence length="205" mass="23172">MTRISHRYAADCNPAVSKPLKPPSVKYSPERKKIDRLLYGEEDYKNPVVSEKKKQTYQRSGNRKKKKKRKGFESLLAQCMSLKYQSSAFYIKYITASALPRTTEAPASRSLGCSGRPVMFPTLPNGFPNQERGREGYKKNTLSVPSSGETAGNAPSVSPVMLTDLMRNLIRLHERYLSRPYDSALLLSINFNKIRFILGGESKRC</sequence>
<proteinExistence type="predicted"/>
<evidence type="ECO:0000313" key="3">
    <source>
        <dbReference type="Proteomes" id="UP000319801"/>
    </source>
</evidence>
<organism evidence="2 3">
    <name type="scientific">Bagarius yarrelli</name>
    <name type="common">Goonch</name>
    <name type="synonym">Bagrus yarrelli</name>
    <dbReference type="NCBI Taxonomy" id="175774"/>
    <lineage>
        <taxon>Eukaryota</taxon>
        <taxon>Metazoa</taxon>
        <taxon>Chordata</taxon>
        <taxon>Craniata</taxon>
        <taxon>Vertebrata</taxon>
        <taxon>Euteleostomi</taxon>
        <taxon>Actinopterygii</taxon>
        <taxon>Neopterygii</taxon>
        <taxon>Teleostei</taxon>
        <taxon>Ostariophysi</taxon>
        <taxon>Siluriformes</taxon>
        <taxon>Sisoridae</taxon>
        <taxon>Sisorinae</taxon>
        <taxon>Bagarius</taxon>
    </lineage>
</organism>
<dbReference type="EMBL" id="VCAZ01000005">
    <property type="protein sequence ID" value="TSK20135.1"/>
    <property type="molecule type" value="Genomic_DNA"/>
</dbReference>
<accession>A0A556TLS8</accession>
<dbReference type="Proteomes" id="UP000319801">
    <property type="component" value="Unassembled WGS sequence"/>
</dbReference>
<gene>
    <name evidence="2" type="ORF">Baya_1683</name>
</gene>
<evidence type="ECO:0000313" key="2">
    <source>
        <dbReference type="EMBL" id="TSK20135.1"/>
    </source>
</evidence>
<evidence type="ECO:0000256" key="1">
    <source>
        <dbReference type="SAM" id="MobiDB-lite"/>
    </source>
</evidence>
<feature type="region of interest" description="Disordered" evidence="1">
    <location>
        <begin position="1"/>
        <end position="31"/>
    </location>
</feature>
<name>A0A556TLS8_BAGYA</name>
<dbReference type="AlphaFoldDB" id="A0A556TLS8"/>
<comment type="caution">
    <text evidence="2">The sequence shown here is derived from an EMBL/GenBank/DDBJ whole genome shotgun (WGS) entry which is preliminary data.</text>
</comment>
<feature type="region of interest" description="Disordered" evidence="1">
    <location>
        <begin position="48"/>
        <end position="69"/>
    </location>
</feature>
<protein>
    <submittedName>
        <fullName evidence="2">Uncharacterized protein</fullName>
    </submittedName>
</protein>
<reference evidence="2 3" key="1">
    <citation type="journal article" date="2019" name="Genome Biol. Evol.">
        <title>Whole-Genome Sequencing of the Giant Devil Catfish, Bagarius yarrelli.</title>
        <authorList>
            <person name="Jiang W."/>
            <person name="Lv Y."/>
            <person name="Cheng L."/>
            <person name="Yang K."/>
            <person name="Chao B."/>
            <person name="Wang X."/>
            <person name="Li Y."/>
            <person name="Pan X."/>
            <person name="You X."/>
            <person name="Zhang Y."/>
            <person name="Yang J."/>
            <person name="Li J."/>
            <person name="Zhang X."/>
            <person name="Liu S."/>
            <person name="Sun C."/>
            <person name="Yang J."/>
            <person name="Shi Q."/>
        </authorList>
    </citation>
    <scope>NUCLEOTIDE SEQUENCE [LARGE SCALE GENOMIC DNA]</scope>
    <source>
        <strain evidence="2">JWS20170419001</strain>
        <tissue evidence="2">Muscle</tissue>
    </source>
</reference>
<keyword evidence="3" id="KW-1185">Reference proteome</keyword>